<keyword evidence="2" id="KW-1185">Reference proteome</keyword>
<dbReference type="Proteomes" id="UP000549911">
    <property type="component" value="Unassembled WGS sequence"/>
</dbReference>
<reference evidence="1 2" key="1">
    <citation type="submission" date="2020-07" db="EMBL/GenBank/DDBJ databases">
        <authorList>
            <person name="Partida-Martinez L."/>
            <person name="Huntemann M."/>
            <person name="Clum A."/>
            <person name="Wang J."/>
            <person name="Palaniappan K."/>
            <person name="Ritter S."/>
            <person name="Chen I.-M."/>
            <person name="Stamatis D."/>
            <person name="Reddy T."/>
            <person name="O'Malley R."/>
            <person name="Daum C."/>
            <person name="Shapiro N."/>
            <person name="Ivanova N."/>
            <person name="Kyrpides N."/>
            <person name="Woyke T."/>
        </authorList>
    </citation>
    <scope>NUCLEOTIDE SEQUENCE [LARGE SCALE GENOMIC DNA]</scope>
    <source>
        <strain evidence="1 2">AT2.17</strain>
    </source>
</reference>
<gene>
    <name evidence="1" type="ORF">F4692_000796</name>
</gene>
<sequence>MTSTGYADLLALQRGVVSRRQLTERGVAPHEIERLLRRRLLVRVHDGVFLDHTGSPTWLQRAWIGVLAAWPAALAADSALRAADGPGRAGRDDGVIHVAVDRHRRIRLPSGFRLHRRSGLDRLVAWNASPPRLRVEEALVDVASDAHDDFTAIAVLADAFQARRTTPARVRDSLDLRQRVHRRDFLSSALTDLEQGTCSVLEHGYLTRVEQPHGLPTARRQLRDSSRGPVYRDVAYVEFDQLVEIDGRLWHDSAVSVDADLDRDLAAAVDRMNTVRVGWGQVFDRPCTTAARIGVLLQARGWNGRTTPCAACLPRTA</sequence>
<dbReference type="AlphaFoldDB" id="A0A7Y9H0F4"/>
<evidence type="ECO:0000313" key="1">
    <source>
        <dbReference type="EMBL" id="NYE35692.1"/>
    </source>
</evidence>
<organism evidence="1 2">
    <name type="scientific">Nocardioides cavernae</name>
    <dbReference type="NCBI Taxonomy" id="1921566"/>
    <lineage>
        <taxon>Bacteria</taxon>
        <taxon>Bacillati</taxon>
        <taxon>Actinomycetota</taxon>
        <taxon>Actinomycetes</taxon>
        <taxon>Propionibacteriales</taxon>
        <taxon>Nocardioidaceae</taxon>
        <taxon>Nocardioides</taxon>
    </lineage>
</organism>
<reference evidence="1 2" key="2">
    <citation type="submission" date="2020-08" db="EMBL/GenBank/DDBJ databases">
        <title>The Agave Microbiome: Exploring the role of microbial communities in plant adaptations to desert environments.</title>
        <authorList>
            <person name="Partida-Martinez L.P."/>
        </authorList>
    </citation>
    <scope>NUCLEOTIDE SEQUENCE [LARGE SCALE GENOMIC DNA]</scope>
    <source>
        <strain evidence="1 2">AT2.17</strain>
    </source>
</reference>
<proteinExistence type="predicted"/>
<accession>A0A7Y9H0F4</accession>
<evidence type="ECO:0008006" key="3">
    <source>
        <dbReference type="Google" id="ProtNLM"/>
    </source>
</evidence>
<name>A0A7Y9H0F4_9ACTN</name>
<dbReference type="EMBL" id="JACCBW010000001">
    <property type="protein sequence ID" value="NYE35692.1"/>
    <property type="molecule type" value="Genomic_DNA"/>
</dbReference>
<evidence type="ECO:0000313" key="2">
    <source>
        <dbReference type="Proteomes" id="UP000549911"/>
    </source>
</evidence>
<dbReference type="RefSeq" id="WP_179618311.1">
    <property type="nucleotide sequence ID" value="NZ_JACCBW010000001.1"/>
</dbReference>
<protein>
    <recommendedName>
        <fullName evidence="3">Type IV toxin-antitoxin system AbiEi family antitoxin domain-containing protein</fullName>
    </recommendedName>
</protein>
<comment type="caution">
    <text evidence="1">The sequence shown here is derived from an EMBL/GenBank/DDBJ whole genome shotgun (WGS) entry which is preliminary data.</text>
</comment>